<accession>A0A6A6G2I3</accession>
<dbReference type="EMBL" id="ML992515">
    <property type="protein sequence ID" value="KAF2219640.1"/>
    <property type="molecule type" value="Genomic_DNA"/>
</dbReference>
<keyword evidence="3" id="KW-1185">Reference proteome</keyword>
<dbReference type="OrthoDB" id="2559882at2759"/>
<dbReference type="Proteomes" id="UP000799538">
    <property type="component" value="Unassembled WGS sequence"/>
</dbReference>
<proteinExistence type="predicted"/>
<evidence type="ECO:0000256" key="1">
    <source>
        <dbReference type="SAM" id="MobiDB-lite"/>
    </source>
</evidence>
<organism evidence="2 3">
    <name type="scientific">Elsinoe ampelina</name>
    <dbReference type="NCBI Taxonomy" id="302913"/>
    <lineage>
        <taxon>Eukaryota</taxon>
        <taxon>Fungi</taxon>
        <taxon>Dikarya</taxon>
        <taxon>Ascomycota</taxon>
        <taxon>Pezizomycotina</taxon>
        <taxon>Dothideomycetes</taxon>
        <taxon>Dothideomycetidae</taxon>
        <taxon>Myriangiales</taxon>
        <taxon>Elsinoaceae</taxon>
        <taxon>Elsinoe</taxon>
    </lineage>
</organism>
<sequence length="85" mass="9126">MQNERGQGVSHAKDSSVPGKVQEKAPSKLEHELPDSVHDTNSNKDTGKVSHAVGDSKVPKALQEALPEKVERAVPNVIHDTGPKK</sequence>
<feature type="region of interest" description="Disordered" evidence="1">
    <location>
        <begin position="1"/>
        <end position="85"/>
    </location>
</feature>
<feature type="compositionally biased region" description="Basic and acidic residues" evidence="1">
    <location>
        <begin position="21"/>
        <end position="48"/>
    </location>
</feature>
<evidence type="ECO:0000313" key="2">
    <source>
        <dbReference type="EMBL" id="KAF2219640.1"/>
    </source>
</evidence>
<evidence type="ECO:0000313" key="3">
    <source>
        <dbReference type="Proteomes" id="UP000799538"/>
    </source>
</evidence>
<reference evidence="3" key="1">
    <citation type="journal article" date="2020" name="Stud. Mycol.">
        <title>101 Dothideomycetes genomes: A test case for predicting lifestyles and emergence of pathogens.</title>
        <authorList>
            <person name="Haridas S."/>
            <person name="Albert R."/>
            <person name="Binder M."/>
            <person name="Bloem J."/>
            <person name="LaButti K."/>
            <person name="Salamov A."/>
            <person name="Andreopoulos B."/>
            <person name="Baker S."/>
            <person name="Barry K."/>
            <person name="Bills G."/>
            <person name="Bluhm B."/>
            <person name="Cannon C."/>
            <person name="Castanera R."/>
            <person name="Culley D."/>
            <person name="Daum C."/>
            <person name="Ezra D."/>
            <person name="Gonzalez J."/>
            <person name="Henrissat B."/>
            <person name="Kuo A."/>
            <person name="Liang C."/>
            <person name="Lipzen A."/>
            <person name="Lutzoni F."/>
            <person name="Magnuson J."/>
            <person name="Mondo S."/>
            <person name="Nolan M."/>
            <person name="Ohm R."/>
            <person name="Pangilinan J."/>
            <person name="Park H.-J."/>
            <person name="Ramirez L."/>
            <person name="Alfaro M."/>
            <person name="Sun H."/>
            <person name="Tritt A."/>
            <person name="Yoshinaga Y."/>
            <person name="Zwiers L.-H."/>
            <person name="Turgeon B."/>
            <person name="Goodwin S."/>
            <person name="Spatafora J."/>
            <person name="Crous P."/>
            <person name="Grigoriev I."/>
        </authorList>
    </citation>
    <scope>NUCLEOTIDE SEQUENCE [LARGE SCALE GENOMIC DNA]</scope>
    <source>
        <strain evidence="3">CECT 20119</strain>
    </source>
</reference>
<protein>
    <submittedName>
        <fullName evidence="2">Uncharacterized protein</fullName>
    </submittedName>
</protein>
<dbReference type="AlphaFoldDB" id="A0A6A6G2I3"/>
<gene>
    <name evidence="2" type="ORF">BDZ85DRAFT_205284</name>
</gene>
<name>A0A6A6G2I3_9PEZI</name>